<evidence type="ECO:0000313" key="1">
    <source>
        <dbReference type="EMBL" id="EEH64905.1"/>
    </source>
</evidence>
<dbReference type="HOGENOM" id="CLU_3163711_0_0_11"/>
<organism evidence="1 2">
    <name type="scientific">Actinomyces urogenitalis DSM 15434</name>
    <dbReference type="NCBI Taxonomy" id="525246"/>
    <lineage>
        <taxon>Bacteria</taxon>
        <taxon>Bacillati</taxon>
        <taxon>Actinomycetota</taxon>
        <taxon>Actinomycetes</taxon>
        <taxon>Actinomycetales</taxon>
        <taxon>Actinomycetaceae</taxon>
        <taxon>Actinomyces</taxon>
    </lineage>
</organism>
<dbReference type="EMBL" id="ACFH01000204">
    <property type="protein sequence ID" value="EEH64905.1"/>
    <property type="molecule type" value="Genomic_DNA"/>
</dbReference>
<dbReference type="AlphaFoldDB" id="C0W8M5"/>
<keyword evidence="2" id="KW-1185">Reference proteome</keyword>
<dbReference type="Proteomes" id="UP000004778">
    <property type="component" value="Unassembled WGS sequence"/>
</dbReference>
<protein>
    <submittedName>
        <fullName evidence="1">Uncharacterized protein</fullName>
    </submittedName>
</protein>
<name>C0W8M5_9ACTO</name>
<proteinExistence type="predicted"/>
<comment type="caution">
    <text evidence="1">The sequence shown here is derived from an EMBL/GenBank/DDBJ whole genome shotgun (WGS) entry which is preliminary data.</text>
</comment>
<sequence>MRALTNGTVSRGALGHSPIACARTHRGMRVSTGLGPGQGSMGLFARC</sequence>
<accession>C0W8M5</accession>
<gene>
    <name evidence="1" type="ORF">HMPREF0058_2219</name>
</gene>
<evidence type="ECO:0000313" key="2">
    <source>
        <dbReference type="Proteomes" id="UP000004778"/>
    </source>
</evidence>
<reference evidence="1 2" key="1">
    <citation type="submission" date="2009-01" db="EMBL/GenBank/DDBJ databases">
        <authorList>
            <person name="Qin X."/>
            <person name="Bachman B."/>
            <person name="Battles P."/>
            <person name="Bell A."/>
            <person name="Bess C."/>
            <person name="Bickham C."/>
            <person name="Chaboub L."/>
            <person name="Chen D."/>
            <person name="Coyle M."/>
            <person name="Deiros D.R."/>
            <person name="Dinh H."/>
            <person name="Forbes L."/>
            <person name="Fowler G."/>
            <person name="Francisco L."/>
            <person name="Fu Q."/>
            <person name="Gubbala S."/>
            <person name="Hale W."/>
            <person name="Han Y."/>
            <person name="Hemphill L."/>
            <person name="Highlander S.K."/>
            <person name="Hirani K."/>
            <person name="Hogues M."/>
            <person name="Jackson L."/>
            <person name="Jakkamsetti A."/>
            <person name="Javaid M."/>
            <person name="Jiang H."/>
            <person name="Korchina V."/>
            <person name="Kovar C."/>
            <person name="Lara F."/>
            <person name="Lee S."/>
            <person name="Mata R."/>
            <person name="Mathew T."/>
            <person name="Moen C."/>
            <person name="Morales K."/>
            <person name="Munidasa M."/>
            <person name="Nazareth L."/>
            <person name="Ngo R."/>
            <person name="Nguyen L."/>
            <person name="Okwuonu G."/>
            <person name="Ongeri F."/>
            <person name="Patil S."/>
            <person name="Petrosino J."/>
            <person name="Pham C."/>
            <person name="Pham P."/>
            <person name="Pu L.-L."/>
            <person name="Puazo M."/>
            <person name="Raj R."/>
            <person name="Reid J."/>
            <person name="Rouhana J."/>
            <person name="Saada N."/>
            <person name="Shang Y."/>
            <person name="Simmons D."/>
            <person name="Thornton R."/>
            <person name="Warren J."/>
            <person name="Weissenberger G."/>
            <person name="Zhang J."/>
            <person name="Zhang L."/>
            <person name="Zhou C."/>
            <person name="Zhu D."/>
            <person name="Muzny D."/>
            <person name="Worley K."/>
            <person name="Gibbs R."/>
        </authorList>
    </citation>
    <scope>NUCLEOTIDE SEQUENCE [LARGE SCALE GENOMIC DNA]</scope>
    <source>
        <strain evidence="1 2">DSM 15434</strain>
    </source>
</reference>